<dbReference type="EnsemblFungi" id="EJT72127">
    <property type="protein sequence ID" value="EJT72127"/>
    <property type="gene ID" value="GGTG_08995"/>
</dbReference>
<sequence length="199" mass="21432">MTFLRIIAGKPTVAPTSGTAASITARLTEASAATIRRAAAMHPIAAVEMELSLFTTEALANGVVDACRELGIPMVAYSPLGKGFLPGSMRSLDDLPKTDLRRVFPRFQPECFARNLKLVEAIGRVAERKGSTAGQVAIAWVRQVGALPLPGSTRIEGVNENCREIPLDEGDLREIQEVVDTMPVAGDRYPPAYMKQLNV</sequence>
<dbReference type="VEuPathDB" id="FungiDB:GGTG_08995"/>
<dbReference type="GO" id="GO:0016491">
    <property type="term" value="F:oxidoreductase activity"/>
    <property type="evidence" value="ECO:0007669"/>
    <property type="project" value="UniProtKB-KW"/>
</dbReference>
<dbReference type="GO" id="GO:0005737">
    <property type="term" value="C:cytoplasm"/>
    <property type="evidence" value="ECO:0007669"/>
    <property type="project" value="TreeGrafter"/>
</dbReference>
<reference evidence="4" key="5">
    <citation type="submission" date="2018-04" db="UniProtKB">
        <authorList>
            <consortium name="EnsemblFungi"/>
        </authorList>
    </citation>
    <scope>IDENTIFICATION</scope>
    <source>
        <strain evidence="4">R3-111a-1</strain>
    </source>
</reference>
<evidence type="ECO:0000256" key="1">
    <source>
        <dbReference type="ARBA" id="ARBA00023002"/>
    </source>
</evidence>
<dbReference type="InterPro" id="IPR023210">
    <property type="entry name" value="NADP_OxRdtase_dom"/>
</dbReference>
<accession>J3P654</accession>
<dbReference type="InterPro" id="IPR050791">
    <property type="entry name" value="Aldo-Keto_reductase"/>
</dbReference>
<dbReference type="PANTHER" id="PTHR43625">
    <property type="entry name" value="AFLATOXIN B1 ALDEHYDE REDUCTASE"/>
    <property type="match status" value="1"/>
</dbReference>
<dbReference type="PANTHER" id="PTHR43625:SF78">
    <property type="entry name" value="PYRIDOXAL REDUCTASE-RELATED"/>
    <property type="match status" value="1"/>
</dbReference>
<evidence type="ECO:0000313" key="3">
    <source>
        <dbReference type="EMBL" id="EJT72127.1"/>
    </source>
</evidence>
<evidence type="ECO:0000313" key="4">
    <source>
        <dbReference type="EnsemblFungi" id="EJT72127"/>
    </source>
</evidence>
<dbReference type="eggNOG" id="KOG1575">
    <property type="taxonomic scope" value="Eukaryota"/>
</dbReference>
<keyword evidence="1" id="KW-0560">Oxidoreductase</keyword>
<organism evidence="3">
    <name type="scientific">Gaeumannomyces tritici (strain R3-111a-1)</name>
    <name type="common">Wheat and barley take-all root rot fungus</name>
    <name type="synonym">Gaeumannomyces graminis var. tritici</name>
    <dbReference type="NCBI Taxonomy" id="644352"/>
    <lineage>
        <taxon>Eukaryota</taxon>
        <taxon>Fungi</taxon>
        <taxon>Dikarya</taxon>
        <taxon>Ascomycota</taxon>
        <taxon>Pezizomycotina</taxon>
        <taxon>Sordariomycetes</taxon>
        <taxon>Sordariomycetidae</taxon>
        <taxon>Magnaporthales</taxon>
        <taxon>Magnaporthaceae</taxon>
        <taxon>Gaeumannomyces</taxon>
    </lineage>
</organism>
<reference evidence="4" key="4">
    <citation type="journal article" date="2015" name="G3 (Bethesda)">
        <title>Genome sequences of three phytopathogenic species of the Magnaporthaceae family of fungi.</title>
        <authorList>
            <person name="Okagaki L.H."/>
            <person name="Nunes C.C."/>
            <person name="Sailsbery J."/>
            <person name="Clay B."/>
            <person name="Brown D."/>
            <person name="John T."/>
            <person name="Oh Y."/>
            <person name="Young N."/>
            <person name="Fitzgerald M."/>
            <person name="Haas B.J."/>
            <person name="Zeng Q."/>
            <person name="Young S."/>
            <person name="Adiconis X."/>
            <person name="Fan L."/>
            <person name="Levin J.Z."/>
            <person name="Mitchell T.K."/>
            <person name="Okubara P.A."/>
            <person name="Farman M.L."/>
            <person name="Kohn L.M."/>
            <person name="Birren B."/>
            <person name="Ma L.-J."/>
            <person name="Dean R.A."/>
        </authorList>
    </citation>
    <scope>NUCLEOTIDE SEQUENCE</scope>
    <source>
        <strain evidence="4">R3-111a-1</strain>
    </source>
</reference>
<reference evidence="5" key="1">
    <citation type="submission" date="2010-07" db="EMBL/GenBank/DDBJ databases">
        <title>The genome sequence of Gaeumannomyces graminis var. tritici strain R3-111a-1.</title>
        <authorList>
            <consortium name="The Broad Institute Genome Sequencing Platform"/>
            <person name="Ma L.-J."/>
            <person name="Dead R."/>
            <person name="Young S."/>
            <person name="Zeng Q."/>
            <person name="Koehrsen M."/>
            <person name="Alvarado L."/>
            <person name="Berlin A."/>
            <person name="Chapman S.B."/>
            <person name="Chen Z."/>
            <person name="Freedman E."/>
            <person name="Gellesch M."/>
            <person name="Goldberg J."/>
            <person name="Griggs A."/>
            <person name="Gujja S."/>
            <person name="Heilman E.R."/>
            <person name="Heiman D."/>
            <person name="Hepburn T."/>
            <person name="Howarth C."/>
            <person name="Jen D."/>
            <person name="Larson L."/>
            <person name="Mehta T."/>
            <person name="Neiman D."/>
            <person name="Pearson M."/>
            <person name="Roberts A."/>
            <person name="Saif S."/>
            <person name="Shea T."/>
            <person name="Shenoy N."/>
            <person name="Sisk P."/>
            <person name="Stolte C."/>
            <person name="Sykes S."/>
            <person name="Walk T."/>
            <person name="White J."/>
            <person name="Yandava C."/>
            <person name="Haas B."/>
            <person name="Nusbaum C."/>
            <person name="Birren B."/>
        </authorList>
    </citation>
    <scope>NUCLEOTIDE SEQUENCE [LARGE SCALE GENOMIC DNA]</scope>
    <source>
        <strain evidence="5">R3-111a-1</strain>
    </source>
</reference>
<evidence type="ECO:0000313" key="5">
    <source>
        <dbReference type="Proteomes" id="UP000006039"/>
    </source>
</evidence>
<dbReference type="OrthoDB" id="37537at2759"/>
<gene>
    <name evidence="4" type="primary">20349453</name>
    <name evidence="3" type="ORF">GGTG_08995</name>
</gene>
<dbReference type="Proteomes" id="UP000006039">
    <property type="component" value="Unassembled WGS sequence"/>
</dbReference>
<proteinExistence type="predicted"/>
<dbReference type="STRING" id="644352.J3P654"/>
<dbReference type="EMBL" id="GL385399">
    <property type="protein sequence ID" value="EJT72127.1"/>
    <property type="molecule type" value="Genomic_DNA"/>
</dbReference>
<dbReference type="Pfam" id="PF00248">
    <property type="entry name" value="Aldo_ket_red"/>
    <property type="match status" value="1"/>
</dbReference>
<dbReference type="RefSeq" id="XP_009225101.1">
    <property type="nucleotide sequence ID" value="XM_009226837.1"/>
</dbReference>
<dbReference type="SUPFAM" id="SSF51430">
    <property type="entry name" value="NAD(P)-linked oxidoreductase"/>
    <property type="match status" value="1"/>
</dbReference>
<name>J3P654_GAET3</name>
<keyword evidence="5" id="KW-1185">Reference proteome</keyword>
<reference evidence="3" key="3">
    <citation type="submission" date="2010-09" db="EMBL/GenBank/DDBJ databases">
        <title>Annotation of Gaeumannomyces graminis var. tritici R3-111a-1.</title>
        <authorList>
            <consortium name="The Broad Institute Genome Sequencing Platform"/>
            <person name="Ma L.-J."/>
            <person name="Dead R."/>
            <person name="Young S.K."/>
            <person name="Zeng Q."/>
            <person name="Gargeya S."/>
            <person name="Fitzgerald M."/>
            <person name="Haas B."/>
            <person name="Abouelleil A."/>
            <person name="Alvarado L."/>
            <person name="Arachchi H.M."/>
            <person name="Berlin A."/>
            <person name="Brown A."/>
            <person name="Chapman S.B."/>
            <person name="Chen Z."/>
            <person name="Dunbar C."/>
            <person name="Freedman E."/>
            <person name="Gearin G."/>
            <person name="Gellesch M."/>
            <person name="Goldberg J."/>
            <person name="Griggs A."/>
            <person name="Gujja S."/>
            <person name="Heiman D."/>
            <person name="Howarth C."/>
            <person name="Larson L."/>
            <person name="Lui A."/>
            <person name="MacDonald P.J.P."/>
            <person name="Mehta T."/>
            <person name="Montmayeur A."/>
            <person name="Murphy C."/>
            <person name="Neiman D."/>
            <person name="Pearson M."/>
            <person name="Priest M."/>
            <person name="Roberts A."/>
            <person name="Saif S."/>
            <person name="Shea T."/>
            <person name="Shenoy N."/>
            <person name="Sisk P."/>
            <person name="Stolte C."/>
            <person name="Sykes S."/>
            <person name="Yandava C."/>
            <person name="Wortman J."/>
            <person name="Nusbaum C."/>
            <person name="Birren B."/>
        </authorList>
    </citation>
    <scope>NUCLEOTIDE SEQUENCE</scope>
    <source>
        <strain evidence="3">R3-111a-1</strain>
    </source>
</reference>
<protein>
    <recommendedName>
        <fullName evidence="2">NADP-dependent oxidoreductase domain-containing protein</fullName>
    </recommendedName>
</protein>
<feature type="domain" description="NADP-dependent oxidoreductase" evidence="2">
    <location>
        <begin position="27"/>
        <end position="179"/>
    </location>
</feature>
<dbReference type="GeneID" id="20349453"/>
<dbReference type="HOGENOM" id="CLU_023205_17_2_1"/>
<dbReference type="AlphaFoldDB" id="J3P654"/>
<reference evidence="3" key="2">
    <citation type="submission" date="2010-07" db="EMBL/GenBank/DDBJ databases">
        <authorList>
            <consortium name="The Broad Institute Genome Sequencing Platform"/>
            <consortium name="Broad Institute Genome Sequencing Center for Infectious Disease"/>
            <person name="Ma L.-J."/>
            <person name="Dead R."/>
            <person name="Young S."/>
            <person name="Zeng Q."/>
            <person name="Koehrsen M."/>
            <person name="Alvarado L."/>
            <person name="Berlin A."/>
            <person name="Chapman S.B."/>
            <person name="Chen Z."/>
            <person name="Freedman E."/>
            <person name="Gellesch M."/>
            <person name="Goldberg J."/>
            <person name="Griggs A."/>
            <person name="Gujja S."/>
            <person name="Heilman E.R."/>
            <person name="Heiman D."/>
            <person name="Hepburn T."/>
            <person name="Howarth C."/>
            <person name="Jen D."/>
            <person name="Larson L."/>
            <person name="Mehta T."/>
            <person name="Neiman D."/>
            <person name="Pearson M."/>
            <person name="Roberts A."/>
            <person name="Saif S."/>
            <person name="Shea T."/>
            <person name="Shenoy N."/>
            <person name="Sisk P."/>
            <person name="Stolte C."/>
            <person name="Sykes S."/>
            <person name="Walk T."/>
            <person name="White J."/>
            <person name="Yandava C."/>
            <person name="Haas B."/>
            <person name="Nusbaum C."/>
            <person name="Birren B."/>
        </authorList>
    </citation>
    <scope>NUCLEOTIDE SEQUENCE</scope>
    <source>
        <strain evidence="3">R3-111a-1</strain>
    </source>
</reference>
<dbReference type="Gene3D" id="3.20.20.100">
    <property type="entry name" value="NADP-dependent oxidoreductase domain"/>
    <property type="match status" value="1"/>
</dbReference>
<dbReference type="InterPro" id="IPR036812">
    <property type="entry name" value="NAD(P)_OxRdtase_dom_sf"/>
</dbReference>
<evidence type="ECO:0000259" key="2">
    <source>
        <dbReference type="Pfam" id="PF00248"/>
    </source>
</evidence>